<dbReference type="GO" id="GO:0005737">
    <property type="term" value="C:cytoplasm"/>
    <property type="evidence" value="ECO:0007669"/>
    <property type="project" value="TreeGrafter"/>
</dbReference>
<gene>
    <name evidence="9" type="ORF">EDC30_10962</name>
</gene>
<dbReference type="NCBIfam" id="TIGR01251">
    <property type="entry name" value="ribP_PPkin"/>
    <property type="match status" value="1"/>
</dbReference>
<comment type="catalytic activity">
    <reaction evidence="7">
        <text>D-ribose 5-phosphate + ATP = 5-phospho-alpha-D-ribose 1-diphosphate + AMP + H(+)</text>
        <dbReference type="Rhea" id="RHEA:15609"/>
        <dbReference type="ChEBI" id="CHEBI:15378"/>
        <dbReference type="ChEBI" id="CHEBI:30616"/>
        <dbReference type="ChEBI" id="CHEBI:58017"/>
        <dbReference type="ChEBI" id="CHEBI:78346"/>
        <dbReference type="ChEBI" id="CHEBI:456215"/>
        <dbReference type="EC" id="2.7.6.1"/>
    </reaction>
</comment>
<dbReference type="InterPro" id="IPR000836">
    <property type="entry name" value="PRTase_dom"/>
</dbReference>
<evidence type="ECO:0000313" key="9">
    <source>
        <dbReference type="EMBL" id="TCS35763.1"/>
    </source>
</evidence>
<keyword evidence="3" id="KW-0545">Nucleotide biosynthesis</keyword>
<dbReference type="GO" id="GO:0000287">
    <property type="term" value="F:magnesium ion binding"/>
    <property type="evidence" value="ECO:0007669"/>
    <property type="project" value="InterPro"/>
</dbReference>
<dbReference type="Pfam" id="PF14572">
    <property type="entry name" value="Pribosyl_synth"/>
    <property type="match status" value="1"/>
</dbReference>
<dbReference type="GO" id="GO:0006164">
    <property type="term" value="P:purine nucleotide biosynthetic process"/>
    <property type="evidence" value="ECO:0007669"/>
    <property type="project" value="TreeGrafter"/>
</dbReference>
<dbReference type="RefSeq" id="WP_341539870.1">
    <property type="nucleotide sequence ID" value="NZ_SLZQ01000009.1"/>
</dbReference>
<evidence type="ECO:0000256" key="5">
    <source>
        <dbReference type="ARBA" id="ARBA00022777"/>
    </source>
</evidence>
<dbReference type="Proteomes" id="UP000295382">
    <property type="component" value="Unassembled WGS sequence"/>
</dbReference>
<accession>A0A4R3HTF5</accession>
<evidence type="ECO:0000259" key="8">
    <source>
        <dbReference type="Pfam" id="PF13793"/>
    </source>
</evidence>
<dbReference type="FunFam" id="3.40.50.2020:FF:000014">
    <property type="entry name" value="Ribose-phosphate pyrophosphokinase 1"/>
    <property type="match status" value="1"/>
</dbReference>
<keyword evidence="10" id="KW-1185">Reference proteome</keyword>
<dbReference type="Pfam" id="PF13793">
    <property type="entry name" value="Pribosyltran_N"/>
    <property type="match status" value="1"/>
</dbReference>
<dbReference type="InterPro" id="IPR005946">
    <property type="entry name" value="Rib-P_diPkinase"/>
</dbReference>
<evidence type="ECO:0000313" key="10">
    <source>
        <dbReference type="Proteomes" id="UP000295382"/>
    </source>
</evidence>
<evidence type="ECO:0000256" key="1">
    <source>
        <dbReference type="ARBA" id="ARBA00013247"/>
    </source>
</evidence>
<dbReference type="CDD" id="cd06223">
    <property type="entry name" value="PRTases_typeI"/>
    <property type="match status" value="1"/>
</dbReference>
<dbReference type="GO" id="GO:0006015">
    <property type="term" value="P:5-phosphoribose 1-diphosphate biosynthetic process"/>
    <property type="evidence" value="ECO:0007669"/>
    <property type="project" value="TreeGrafter"/>
</dbReference>
<reference evidence="9 10" key="1">
    <citation type="submission" date="2019-03" db="EMBL/GenBank/DDBJ databases">
        <title>Genomic Encyclopedia of Type Strains, Phase IV (KMG-IV): sequencing the most valuable type-strain genomes for metagenomic binning, comparative biology and taxonomic classification.</title>
        <authorList>
            <person name="Goeker M."/>
        </authorList>
    </citation>
    <scope>NUCLEOTIDE SEQUENCE [LARGE SCALE GENOMIC DNA]</scope>
    <source>
        <strain evidence="9 10">DSM 7445</strain>
    </source>
</reference>
<sequence>MGILDSDVQLFALDGTRDFGERVAAHLGLPLSPQEEKEYEDGEHKARPLISVRGSDVYVFHSLYGDSRQSGNDKLCRLLFFIGALKDASAARVTAVVPYLAYARKDRKTKPRDPVTTRYVAAMFEAVRTDAILTMDVHNLSAFQNAFRICADNLEANRLFVHYFLPLVREEEVVVIAPDAGGIKRAERFRQLLSQQLGREVGTAFAEKHRSGGAITGELLVGDVRNKVAIIIDDMVSTGNTLVRTARSCRAQGAASVLAAASHGLFTEDAVDLLAGDAIERLAITDTVPPFRLGDGPARQKLALLSSAALFGDAIRAMHEGGSVSELSAL</sequence>
<dbReference type="Gene3D" id="3.40.50.2020">
    <property type="match status" value="2"/>
</dbReference>
<dbReference type="GO" id="GO:0002189">
    <property type="term" value="C:ribose phosphate diphosphokinase complex"/>
    <property type="evidence" value="ECO:0007669"/>
    <property type="project" value="TreeGrafter"/>
</dbReference>
<proteinExistence type="predicted"/>
<evidence type="ECO:0000256" key="3">
    <source>
        <dbReference type="ARBA" id="ARBA00022727"/>
    </source>
</evidence>
<dbReference type="SUPFAM" id="SSF53271">
    <property type="entry name" value="PRTase-like"/>
    <property type="match status" value="1"/>
</dbReference>
<dbReference type="InterPro" id="IPR029057">
    <property type="entry name" value="PRTase-like"/>
</dbReference>
<dbReference type="EC" id="2.7.6.1" evidence="1"/>
<evidence type="ECO:0000256" key="7">
    <source>
        <dbReference type="ARBA" id="ARBA00049535"/>
    </source>
</evidence>
<dbReference type="InterPro" id="IPR029099">
    <property type="entry name" value="Pribosyltran_N"/>
</dbReference>
<dbReference type="AlphaFoldDB" id="A0A4R3HTF5"/>
<comment type="caution">
    <text evidence="9">The sequence shown here is derived from an EMBL/GenBank/DDBJ whole genome shotgun (WGS) entry which is preliminary data.</text>
</comment>
<dbReference type="EMBL" id="SLZQ01000009">
    <property type="protein sequence ID" value="TCS35763.1"/>
    <property type="molecule type" value="Genomic_DNA"/>
</dbReference>
<dbReference type="PANTHER" id="PTHR10210:SF32">
    <property type="entry name" value="RIBOSE-PHOSPHATE PYROPHOSPHOKINASE 2"/>
    <property type="match status" value="1"/>
</dbReference>
<feature type="domain" description="Ribose-phosphate pyrophosphokinase N-terminal" evidence="8">
    <location>
        <begin position="9"/>
        <end position="126"/>
    </location>
</feature>
<dbReference type="GO" id="GO:0004749">
    <property type="term" value="F:ribose phosphate diphosphokinase activity"/>
    <property type="evidence" value="ECO:0007669"/>
    <property type="project" value="UniProtKB-EC"/>
</dbReference>
<keyword evidence="5 9" id="KW-0418">Kinase</keyword>
<dbReference type="GO" id="GO:0016301">
    <property type="term" value="F:kinase activity"/>
    <property type="evidence" value="ECO:0007669"/>
    <property type="project" value="UniProtKB-KW"/>
</dbReference>
<dbReference type="PANTHER" id="PTHR10210">
    <property type="entry name" value="RIBOSE-PHOSPHATE DIPHOSPHOKINASE FAMILY MEMBER"/>
    <property type="match status" value="1"/>
</dbReference>
<dbReference type="SMART" id="SM01400">
    <property type="entry name" value="Pribosyltran_N"/>
    <property type="match status" value="1"/>
</dbReference>
<keyword evidence="2" id="KW-0808">Transferase</keyword>
<name>A0A4R3HTF5_PAULE</name>
<keyword evidence="6" id="KW-0067">ATP-binding</keyword>
<keyword evidence="4" id="KW-0547">Nucleotide-binding</keyword>
<dbReference type="GO" id="GO:0005524">
    <property type="term" value="F:ATP binding"/>
    <property type="evidence" value="ECO:0007669"/>
    <property type="project" value="UniProtKB-KW"/>
</dbReference>
<evidence type="ECO:0000256" key="4">
    <source>
        <dbReference type="ARBA" id="ARBA00022741"/>
    </source>
</evidence>
<evidence type="ECO:0000256" key="6">
    <source>
        <dbReference type="ARBA" id="ARBA00022840"/>
    </source>
</evidence>
<protein>
    <recommendedName>
        <fullName evidence="1">ribose-phosphate diphosphokinase</fullName>
        <ecNumber evidence="1">2.7.6.1</ecNumber>
    </recommendedName>
</protein>
<organism evidence="9 10">
    <name type="scientific">Paucimonas lemoignei</name>
    <name type="common">Pseudomonas lemoignei</name>
    <dbReference type="NCBI Taxonomy" id="29443"/>
    <lineage>
        <taxon>Bacteria</taxon>
        <taxon>Pseudomonadati</taxon>
        <taxon>Pseudomonadota</taxon>
        <taxon>Betaproteobacteria</taxon>
        <taxon>Burkholderiales</taxon>
        <taxon>Burkholderiaceae</taxon>
        <taxon>Paucimonas</taxon>
    </lineage>
</organism>
<evidence type="ECO:0000256" key="2">
    <source>
        <dbReference type="ARBA" id="ARBA00022679"/>
    </source>
</evidence>